<dbReference type="GO" id="GO:0005524">
    <property type="term" value="F:ATP binding"/>
    <property type="evidence" value="ECO:0007669"/>
    <property type="project" value="UniProtKB-KW"/>
</dbReference>
<dbReference type="InterPro" id="IPR032675">
    <property type="entry name" value="LRR_dom_sf"/>
</dbReference>
<accession>A0A9J5W384</accession>
<sequence length="879" mass="100306">MAYAAITSLMSTIQQSMELTGCNLQSSYEKLESLRAIMEKSCTITGDLEALTSLEAEIAAVAYSTEDMIESESRKVSLVKTSVTRRIDFWELCFSLKQAVEHIGSTMNKWKEMQNKYNNIKDLKVQNMSLGDVSRLAVETENVMVGHENEFEMMQDQIARGSNELEVVSIVGMGGIGKTTLANKVYSDPFIMSHFDIRAKITVSQEYCARNVLLGLLSSVSGKADELYEKQDDGQLVDRLQKLLKGRRYLIVIDDIWTTDSWDDVKLCFPDCDRGSRILLTTRNMEVAEYASSGKPPCQMPLMNFDESWSLLFEKVFVKDNFPPEFEQLGKQIALECKGLPLTIVVIAGLLSKVGKTLNEWTSVAKNVSSMASIDLDIQCMRVLSLSYHHLPCHLKSCFLYFAIFPEDKLIFVNELMELWTVEGFLKVEKTKTIEEVAETCLKDLIDRSLIFIHHFTFDGKIKSCGMHDVTRELCLREARNMNFVNVIKRKNDRNPCAQFINFSSKSRGRISINDASTEEIVRCHNSEARSVFIFHRHLRPDLLCFKLVRVLDLASLTCLTFPSWILNLTHLRYLALSLSLQVWINPSSVDIPPSIASLHYLQTFLLKLSNPEASQNDHFILPSEILTMPLLSHLCLDWNYLCYLEPTEKSLVLKNLQCLFGWNPCYCTSSVFRLMPNLKKYICGVHQDYKCRSNDSVFQDLCYLDQLQELKFQIKKVYKKKTDSRGILKRFPPLILPPPDAFPQNLKKLAFTGTSLRWKDLSIVSKLPNLEALKLSYDACEGKEWEVVGEGFPHLKFLILKRLEIQCWRASSDYFPCLQCLFVKSCWCLDSIPQDFSEITALELIDISSCTEPVGISAKQIQQDIEDNYGASVEVRIS</sequence>
<feature type="domain" description="NB-ARC" evidence="14">
    <location>
        <begin position="149"/>
        <end position="319"/>
    </location>
</feature>
<keyword evidence="13" id="KW-0472">Membrane</keyword>
<keyword evidence="8" id="KW-0677">Repeat</keyword>
<comment type="function">
    <text evidence="1">Confers resistance to late blight (Phytophthora infestans) races carrying the avirulence gene Avr1. Resistance proteins guard the plant against pathogens that contain an appropriate avirulence protein via an indirect interaction with this avirulence protein. That triggers a defense system including the hypersensitive response, which restricts the pathogen growth.</text>
</comment>
<evidence type="ECO:0000256" key="3">
    <source>
        <dbReference type="ARBA" id="ARBA00004496"/>
    </source>
</evidence>
<keyword evidence="7" id="KW-0381">Hypersensitive response</keyword>
<evidence type="ECO:0000256" key="12">
    <source>
        <dbReference type="ARBA" id="ARBA00023054"/>
    </source>
</evidence>
<dbReference type="OrthoDB" id="1263764at2759"/>
<comment type="caution">
    <text evidence="17">The sequence shown here is derived from an EMBL/GenBank/DDBJ whole genome shotgun (WGS) entry which is preliminary data.</text>
</comment>
<dbReference type="PANTHER" id="PTHR23155">
    <property type="entry name" value="DISEASE RESISTANCE PROTEIN RP"/>
    <property type="match status" value="1"/>
</dbReference>
<dbReference type="Pfam" id="PF23559">
    <property type="entry name" value="WHD_DRP"/>
    <property type="match status" value="1"/>
</dbReference>
<dbReference type="GO" id="GO:0005737">
    <property type="term" value="C:cytoplasm"/>
    <property type="evidence" value="ECO:0007669"/>
    <property type="project" value="UniProtKB-SubCell"/>
</dbReference>
<dbReference type="GO" id="GO:0009626">
    <property type="term" value="P:plant-type hypersensitive response"/>
    <property type="evidence" value="ECO:0007669"/>
    <property type="project" value="UniProtKB-KW"/>
</dbReference>
<evidence type="ECO:0000313" key="18">
    <source>
        <dbReference type="Proteomes" id="UP000824120"/>
    </source>
</evidence>
<dbReference type="PANTHER" id="PTHR23155:SF1152">
    <property type="entry name" value="AAA+ ATPASE DOMAIN-CONTAINING PROTEIN"/>
    <property type="match status" value="1"/>
</dbReference>
<dbReference type="InterPro" id="IPR038005">
    <property type="entry name" value="RX-like_CC"/>
</dbReference>
<reference evidence="17 18" key="1">
    <citation type="submission" date="2020-09" db="EMBL/GenBank/DDBJ databases">
        <title>De no assembly of potato wild relative species, Solanum commersonii.</title>
        <authorList>
            <person name="Cho K."/>
        </authorList>
    </citation>
    <scope>NUCLEOTIDE SEQUENCE [LARGE SCALE GENOMIC DNA]</scope>
    <source>
        <strain evidence="17">LZ3.2</strain>
        <tissue evidence="17">Leaf</tissue>
    </source>
</reference>
<keyword evidence="10" id="KW-0611">Plant defense</keyword>
<gene>
    <name evidence="17" type="ORF">H5410_059613</name>
</gene>
<dbReference type="Gene3D" id="1.20.5.4130">
    <property type="match status" value="1"/>
</dbReference>
<keyword evidence="11" id="KW-0067">ATP-binding</keyword>
<evidence type="ECO:0000256" key="10">
    <source>
        <dbReference type="ARBA" id="ARBA00022821"/>
    </source>
</evidence>
<dbReference type="PRINTS" id="PR00364">
    <property type="entry name" value="DISEASERSIST"/>
</dbReference>
<evidence type="ECO:0000256" key="5">
    <source>
        <dbReference type="ARBA" id="ARBA00022490"/>
    </source>
</evidence>
<organism evidence="17 18">
    <name type="scientific">Solanum commersonii</name>
    <name type="common">Commerson's wild potato</name>
    <name type="synonym">Commerson's nightshade</name>
    <dbReference type="NCBI Taxonomy" id="4109"/>
    <lineage>
        <taxon>Eukaryota</taxon>
        <taxon>Viridiplantae</taxon>
        <taxon>Streptophyta</taxon>
        <taxon>Embryophyta</taxon>
        <taxon>Tracheophyta</taxon>
        <taxon>Spermatophyta</taxon>
        <taxon>Magnoliopsida</taxon>
        <taxon>eudicotyledons</taxon>
        <taxon>Gunneridae</taxon>
        <taxon>Pentapetalae</taxon>
        <taxon>asterids</taxon>
        <taxon>lamiids</taxon>
        <taxon>Solanales</taxon>
        <taxon>Solanaceae</taxon>
        <taxon>Solanoideae</taxon>
        <taxon>Solaneae</taxon>
        <taxon>Solanum</taxon>
    </lineage>
</organism>
<evidence type="ECO:0000256" key="13">
    <source>
        <dbReference type="ARBA" id="ARBA00023136"/>
    </source>
</evidence>
<evidence type="ECO:0000313" key="17">
    <source>
        <dbReference type="EMBL" id="KAG5569847.1"/>
    </source>
</evidence>
<dbReference type="InterPro" id="IPR042197">
    <property type="entry name" value="Apaf_helical"/>
</dbReference>
<dbReference type="InterPro" id="IPR027417">
    <property type="entry name" value="P-loop_NTPase"/>
</dbReference>
<dbReference type="Gene3D" id="1.10.8.430">
    <property type="entry name" value="Helical domain of apoptotic protease-activating factors"/>
    <property type="match status" value="1"/>
</dbReference>
<keyword evidence="6" id="KW-0433">Leucine-rich repeat</keyword>
<evidence type="ECO:0000256" key="7">
    <source>
        <dbReference type="ARBA" id="ARBA00022667"/>
    </source>
</evidence>
<dbReference type="Gene3D" id="1.10.10.10">
    <property type="entry name" value="Winged helix-like DNA-binding domain superfamily/Winged helix DNA-binding domain"/>
    <property type="match status" value="1"/>
</dbReference>
<dbReference type="GO" id="GO:0051607">
    <property type="term" value="P:defense response to virus"/>
    <property type="evidence" value="ECO:0007669"/>
    <property type="project" value="UniProtKB-ARBA"/>
</dbReference>
<dbReference type="Pfam" id="PF23598">
    <property type="entry name" value="LRR_14"/>
    <property type="match status" value="1"/>
</dbReference>
<dbReference type="InterPro" id="IPR055414">
    <property type="entry name" value="LRR_R13L4/SHOC2-like"/>
</dbReference>
<evidence type="ECO:0000259" key="15">
    <source>
        <dbReference type="Pfam" id="PF23559"/>
    </source>
</evidence>
<evidence type="ECO:0000259" key="16">
    <source>
        <dbReference type="Pfam" id="PF23598"/>
    </source>
</evidence>
<dbReference type="InterPro" id="IPR058922">
    <property type="entry name" value="WHD_DRP"/>
</dbReference>
<dbReference type="Pfam" id="PF00931">
    <property type="entry name" value="NB-ARC"/>
    <property type="match status" value="1"/>
</dbReference>
<dbReference type="GO" id="GO:0016020">
    <property type="term" value="C:membrane"/>
    <property type="evidence" value="ECO:0007669"/>
    <property type="project" value="UniProtKB-SubCell"/>
</dbReference>
<dbReference type="SUPFAM" id="SSF52540">
    <property type="entry name" value="P-loop containing nucleoside triphosphate hydrolases"/>
    <property type="match status" value="1"/>
</dbReference>
<protein>
    <submittedName>
        <fullName evidence="17">Uncharacterized protein</fullName>
    </submittedName>
</protein>
<dbReference type="AlphaFoldDB" id="A0A9J5W384"/>
<comment type="subcellular location">
    <subcellularLocation>
        <location evidence="3">Cytoplasm</location>
    </subcellularLocation>
    <subcellularLocation>
        <location evidence="2">Membrane</location>
        <topology evidence="2">Peripheral membrane protein</topology>
    </subcellularLocation>
</comment>
<feature type="domain" description="Disease resistance R13L4/SHOC-2-like LRR" evidence="16">
    <location>
        <begin position="529"/>
        <end position="825"/>
    </location>
</feature>
<dbReference type="EMBL" id="JACXVP010000012">
    <property type="protein sequence ID" value="KAG5569847.1"/>
    <property type="molecule type" value="Genomic_DNA"/>
</dbReference>
<evidence type="ECO:0000256" key="1">
    <source>
        <dbReference type="ARBA" id="ARBA00002074"/>
    </source>
</evidence>
<dbReference type="FunFam" id="1.10.10.10:FF:000322">
    <property type="entry name" value="Probable disease resistance protein At1g63360"/>
    <property type="match status" value="1"/>
</dbReference>
<evidence type="ECO:0000259" key="14">
    <source>
        <dbReference type="Pfam" id="PF00931"/>
    </source>
</evidence>
<keyword evidence="9" id="KW-0547">Nucleotide-binding</keyword>
<comment type="similarity">
    <text evidence="4">Belongs to the disease resistance NB-LRR family.</text>
</comment>
<evidence type="ECO:0000256" key="2">
    <source>
        <dbReference type="ARBA" id="ARBA00004170"/>
    </source>
</evidence>
<evidence type="ECO:0000256" key="4">
    <source>
        <dbReference type="ARBA" id="ARBA00008894"/>
    </source>
</evidence>
<dbReference type="InterPro" id="IPR002182">
    <property type="entry name" value="NB-ARC"/>
</dbReference>
<keyword evidence="18" id="KW-1185">Reference proteome</keyword>
<name>A0A9J5W384_SOLCO</name>
<proteinExistence type="inferred from homology"/>
<evidence type="ECO:0000256" key="9">
    <source>
        <dbReference type="ARBA" id="ARBA00022741"/>
    </source>
</evidence>
<dbReference type="Gene3D" id="3.40.50.300">
    <property type="entry name" value="P-loop containing nucleotide triphosphate hydrolases"/>
    <property type="match status" value="1"/>
</dbReference>
<dbReference type="Gene3D" id="3.80.10.10">
    <property type="entry name" value="Ribonuclease Inhibitor"/>
    <property type="match status" value="2"/>
</dbReference>
<feature type="domain" description="Disease resistance protein winged helix" evidence="15">
    <location>
        <begin position="404"/>
        <end position="474"/>
    </location>
</feature>
<dbReference type="InterPro" id="IPR044974">
    <property type="entry name" value="Disease_R_plants"/>
</dbReference>
<keyword evidence="5" id="KW-0963">Cytoplasm</keyword>
<evidence type="ECO:0000256" key="6">
    <source>
        <dbReference type="ARBA" id="ARBA00022614"/>
    </source>
</evidence>
<evidence type="ECO:0000256" key="11">
    <source>
        <dbReference type="ARBA" id="ARBA00022840"/>
    </source>
</evidence>
<dbReference type="SUPFAM" id="SSF52058">
    <property type="entry name" value="L domain-like"/>
    <property type="match status" value="1"/>
</dbReference>
<dbReference type="CDD" id="cd14798">
    <property type="entry name" value="RX-CC_like"/>
    <property type="match status" value="1"/>
</dbReference>
<keyword evidence="12" id="KW-0175">Coiled coil</keyword>
<evidence type="ECO:0000256" key="8">
    <source>
        <dbReference type="ARBA" id="ARBA00022737"/>
    </source>
</evidence>
<dbReference type="InterPro" id="IPR036388">
    <property type="entry name" value="WH-like_DNA-bd_sf"/>
</dbReference>
<dbReference type="GO" id="GO:0043531">
    <property type="term" value="F:ADP binding"/>
    <property type="evidence" value="ECO:0007669"/>
    <property type="project" value="InterPro"/>
</dbReference>
<dbReference type="Proteomes" id="UP000824120">
    <property type="component" value="Chromosome 12"/>
</dbReference>
<dbReference type="FunFam" id="3.40.50.300:FF:001091">
    <property type="entry name" value="Probable disease resistance protein At1g61300"/>
    <property type="match status" value="1"/>
</dbReference>